<protein>
    <submittedName>
        <fullName evidence="4">WD40/YVTN/BNR-like repeat-containing protein</fullName>
    </submittedName>
</protein>
<dbReference type="PANTHER" id="PTHR43739:SF5">
    <property type="entry name" value="EXO-ALPHA-SIALIDASE"/>
    <property type="match status" value="1"/>
</dbReference>
<evidence type="ECO:0000256" key="1">
    <source>
        <dbReference type="ARBA" id="ARBA00022737"/>
    </source>
</evidence>
<keyword evidence="1" id="KW-0677">Repeat</keyword>
<dbReference type="CDD" id="cd15482">
    <property type="entry name" value="Sialidase_non-viral"/>
    <property type="match status" value="2"/>
</dbReference>
<accession>A0ABW6AV59</accession>
<evidence type="ECO:0000259" key="3">
    <source>
        <dbReference type="Pfam" id="PF15902"/>
    </source>
</evidence>
<evidence type="ECO:0000256" key="2">
    <source>
        <dbReference type="SAM" id="SignalP"/>
    </source>
</evidence>
<dbReference type="SUPFAM" id="SSF110296">
    <property type="entry name" value="Oligoxyloglucan reducing end-specific cellobiohydrolase"/>
    <property type="match status" value="1"/>
</dbReference>
<dbReference type="InterPro" id="IPR015943">
    <property type="entry name" value="WD40/YVTN_repeat-like_dom_sf"/>
</dbReference>
<feature type="domain" description="Sortilin N-terminal" evidence="3">
    <location>
        <begin position="126"/>
        <end position="252"/>
    </location>
</feature>
<dbReference type="Pfam" id="PF15902">
    <property type="entry name" value="Sortilin-Vps10"/>
    <property type="match status" value="1"/>
</dbReference>
<evidence type="ECO:0000313" key="4">
    <source>
        <dbReference type="EMBL" id="MFD2937885.1"/>
    </source>
</evidence>
<name>A0ABW6AV59_9BACT</name>
<dbReference type="SUPFAM" id="SSF50939">
    <property type="entry name" value="Sialidases"/>
    <property type="match status" value="1"/>
</dbReference>
<dbReference type="Proteomes" id="UP001597512">
    <property type="component" value="Unassembled WGS sequence"/>
</dbReference>
<proteinExistence type="predicted"/>
<organism evidence="4 5">
    <name type="scientific">Spirosoma flavum</name>
    <dbReference type="NCBI Taxonomy" id="2048557"/>
    <lineage>
        <taxon>Bacteria</taxon>
        <taxon>Pseudomonadati</taxon>
        <taxon>Bacteroidota</taxon>
        <taxon>Cytophagia</taxon>
        <taxon>Cytophagales</taxon>
        <taxon>Cytophagaceae</taxon>
        <taxon>Spirosoma</taxon>
    </lineage>
</organism>
<dbReference type="PANTHER" id="PTHR43739">
    <property type="entry name" value="XYLOGLUCANASE (EUROFUNG)"/>
    <property type="match status" value="1"/>
</dbReference>
<evidence type="ECO:0000313" key="5">
    <source>
        <dbReference type="Proteomes" id="UP001597512"/>
    </source>
</evidence>
<feature type="signal peptide" evidence="2">
    <location>
        <begin position="1"/>
        <end position="26"/>
    </location>
</feature>
<dbReference type="RefSeq" id="WP_381508371.1">
    <property type="nucleotide sequence ID" value="NZ_JBHUOM010000048.1"/>
</dbReference>
<dbReference type="InterPro" id="IPR031778">
    <property type="entry name" value="Sortilin_N"/>
</dbReference>
<keyword evidence="5" id="KW-1185">Reference proteome</keyword>
<sequence>MGFPYSAKRLSLSLVLLFLFINHLHAQSFAPNLFDAMKWRMIGPHRGGRTVGAVGVPQQSNVFYIGVNNGGVWKTTDYGRTWNPIFDDQPTGSIGDVAVAPSNPNVVYVASGEGLQRPDLSVGNGMYKSIDAGKTWLHLGLNDGQQIGNIAVDPTNENRVFAAVLGHPYGPNAERGVYRTTDGGKTWERVLYKDENTGAVQVTIDPKNPNIIYADLWAAQQGPWENGAWQGPESGLYKSTDGGTTWQKLTNGLPTVAQGLGRIGFCIAPSEPNRLYATVDAPELGGVYRSDNAGQSWTRISSDNRLWGRGSDFAEVKTHPTNPDIVFIADVSAWKSEDGGKTWNDFRGAPGGDDYHRLWINPNNPDILLLAGDQGGIITVNGGQTFSSWYNQATAQFYHVSTDNSFPYNVLGGQQESGSVGISSRSNDGEITFREWHPVGVEEYGYVAADPLDPNIIYGGKITRYDKRTGQVQNIAPEAVRSGKYRFVRTAPVLFSPIDPKTLYFAGNVLFKTRDGGNSWQTISPDLTRKTYPDIPESVGIYRTEDMKTMPQRGVIYTIAPSPKEINTLWIGTDDGLIQVTRDGGKTWKDVTPAGVGSWSKISLMDAGHFDANTAYAAVNRIRCDDMRPHIYRTHDGGKTWQEIVTGLPNDPINVVREDPFRKGLLFAGSETAVYVSFDDGAHWQSLRLNMPATSIRDLVIKDDDLVIGTHGRSFWILDDITPLRQLNAELAKAETVLYKPQRAYRVRWNMNPDTPLPQEEPAGQNPPDGAIINYFLKENVNTLVTLDITDATGKLVRQYRSDDKPYTVPDVNLPAYWIRPQQILSATAGSHRFMWDMHYTPLDIPPSYPIAATYRQTAPEPTSPWVMPGMYTVKLTVNGKTYTQLFTVTMDPRVKATPVILKQQHDLALTAYENRKQVLALLKETKEPTGRAITEGQKKTIDGVQTSLNNLNRAFSSIFSVVSEADAPPTKQTITAANQAQATFKKVLAEWNTWKNSAR</sequence>
<feature type="chain" id="PRO_5046480494" evidence="2">
    <location>
        <begin position="27"/>
        <end position="1000"/>
    </location>
</feature>
<reference evidence="5" key="1">
    <citation type="journal article" date="2019" name="Int. J. Syst. Evol. Microbiol.">
        <title>The Global Catalogue of Microorganisms (GCM) 10K type strain sequencing project: providing services to taxonomists for standard genome sequencing and annotation.</title>
        <authorList>
            <consortium name="The Broad Institute Genomics Platform"/>
            <consortium name="The Broad Institute Genome Sequencing Center for Infectious Disease"/>
            <person name="Wu L."/>
            <person name="Ma J."/>
        </authorList>
    </citation>
    <scope>NUCLEOTIDE SEQUENCE [LARGE SCALE GENOMIC DNA]</scope>
    <source>
        <strain evidence="5">KCTC 52490</strain>
    </source>
</reference>
<comment type="caution">
    <text evidence="4">The sequence shown here is derived from an EMBL/GenBank/DDBJ whole genome shotgun (WGS) entry which is preliminary data.</text>
</comment>
<gene>
    <name evidence="4" type="ORF">ACFS25_29235</name>
</gene>
<dbReference type="EMBL" id="JBHUOM010000048">
    <property type="protein sequence ID" value="MFD2937885.1"/>
    <property type="molecule type" value="Genomic_DNA"/>
</dbReference>
<dbReference type="Gene3D" id="2.130.10.10">
    <property type="entry name" value="YVTN repeat-like/Quinoprotein amine dehydrogenase"/>
    <property type="match status" value="4"/>
</dbReference>
<dbReference type="InterPro" id="IPR052025">
    <property type="entry name" value="Xyloglucanase_GH74"/>
</dbReference>
<dbReference type="InterPro" id="IPR036278">
    <property type="entry name" value="Sialidase_sf"/>
</dbReference>
<keyword evidence="2" id="KW-0732">Signal</keyword>